<sequence>MRLINTLTRQFEEFIGSKIPQYAILSHTWEEEEVSYKHYTDGNCRHMKGYSKIDMTCRTAAAEGVQFTRGWTLQELIAPSNIVFFDAQWQTRPGSEGSTKAALARELSEITQTDQQLLLGQRMPSSFCVAQKMSWAARRTTTRKEDIAYCLLGIFGINMPLLYGEEEMAFIRLQEEIMKSTPDPSILAWKLSSAIQDVAIGSHNSIRFPNARSGKEIQGSALLGVMSYSPAEFADCRNYERTRYDGLAESTITNIGVRTRAPLYSMYGSEGIGSVSIYPLYCALNKKYLGLHLRHVGRRRYLRQNPCTLVEYTPNQFLHNPPAESFLLTKLPRGYRWSDFRLAPTNETMRDLRAHVLHFTLTEKMTLYDPWPTDLYDSEDQLFFFGHVPREDLALIGLNCRFTISSGGIPHTVEMRCIFVASGWSKPSATQSQFSLLDAETDGSKVDVLRDRLRLGQDTRPSWVVLREAGLPTTLTVRHCVPETEIVAVISCQLQRRVPDEKISNCAFYDVKFILSLYSADDCSIPAGA</sequence>
<keyword evidence="3" id="KW-1185">Reference proteome</keyword>
<gene>
    <name evidence="2" type="ORF">ST47_g9736</name>
</gene>
<comment type="caution">
    <text evidence="2">The sequence shown here is derived from an EMBL/GenBank/DDBJ whole genome shotgun (WGS) entry which is preliminary data.</text>
</comment>
<dbReference type="STRING" id="5454.A0A162WMD1"/>
<dbReference type="Pfam" id="PF26640">
    <property type="entry name" value="DUF8212"/>
    <property type="match status" value="1"/>
</dbReference>
<name>A0A162WMD1_DIDRA</name>
<dbReference type="Proteomes" id="UP000076837">
    <property type="component" value="Unassembled WGS sequence"/>
</dbReference>
<dbReference type="OrthoDB" id="674604at2759"/>
<evidence type="ECO:0000259" key="1">
    <source>
        <dbReference type="Pfam" id="PF26640"/>
    </source>
</evidence>
<protein>
    <recommendedName>
        <fullName evidence="1">DUF8212 domain-containing protein</fullName>
    </recommendedName>
</protein>
<organism evidence="2 3">
    <name type="scientific">Didymella rabiei</name>
    <name type="common">Chickpea ascochyta blight fungus</name>
    <name type="synonym">Mycosphaerella rabiei</name>
    <dbReference type="NCBI Taxonomy" id="5454"/>
    <lineage>
        <taxon>Eukaryota</taxon>
        <taxon>Fungi</taxon>
        <taxon>Dikarya</taxon>
        <taxon>Ascomycota</taxon>
        <taxon>Pezizomycotina</taxon>
        <taxon>Dothideomycetes</taxon>
        <taxon>Pleosporomycetidae</taxon>
        <taxon>Pleosporales</taxon>
        <taxon>Pleosporineae</taxon>
        <taxon>Didymellaceae</taxon>
        <taxon>Ascochyta</taxon>
    </lineage>
</organism>
<evidence type="ECO:0000313" key="3">
    <source>
        <dbReference type="Proteomes" id="UP000076837"/>
    </source>
</evidence>
<dbReference type="PANTHER" id="PTHR10622">
    <property type="entry name" value="HET DOMAIN-CONTAINING PROTEIN"/>
    <property type="match status" value="1"/>
</dbReference>
<accession>A0A162WMD1</accession>
<dbReference type="EMBL" id="JYNV01000302">
    <property type="protein sequence ID" value="KZM19112.1"/>
    <property type="molecule type" value="Genomic_DNA"/>
</dbReference>
<evidence type="ECO:0000313" key="2">
    <source>
        <dbReference type="EMBL" id="KZM19112.1"/>
    </source>
</evidence>
<dbReference type="InterPro" id="IPR058525">
    <property type="entry name" value="DUF8212"/>
</dbReference>
<reference evidence="2 3" key="1">
    <citation type="journal article" date="2016" name="Sci. Rep.">
        <title>Draft genome sequencing and secretome analysis of fungal phytopathogen Ascochyta rabiei provides insight into the necrotrophic effector repertoire.</title>
        <authorList>
            <person name="Verma S."/>
            <person name="Gazara R.K."/>
            <person name="Nizam S."/>
            <person name="Parween S."/>
            <person name="Chattopadhyay D."/>
            <person name="Verma P.K."/>
        </authorList>
    </citation>
    <scope>NUCLEOTIDE SEQUENCE [LARGE SCALE GENOMIC DNA]</scope>
    <source>
        <strain evidence="2 3">ArDII</strain>
    </source>
</reference>
<dbReference type="AlphaFoldDB" id="A0A162WMD1"/>
<feature type="domain" description="DUF8212" evidence="1">
    <location>
        <begin position="169"/>
        <end position="247"/>
    </location>
</feature>
<dbReference type="PANTHER" id="PTHR10622:SF12">
    <property type="entry name" value="HET DOMAIN-CONTAINING PROTEIN"/>
    <property type="match status" value="1"/>
</dbReference>
<proteinExistence type="predicted"/>